<accession>F6D6A9</accession>
<dbReference type="InterPro" id="IPR019206">
    <property type="entry name" value="DUF2085_TM"/>
</dbReference>
<keyword evidence="1" id="KW-0472">Membrane</keyword>
<proteinExistence type="predicted"/>
<dbReference type="EMBL" id="CP002772">
    <property type="protein sequence ID" value="AEG18930.1"/>
    <property type="molecule type" value="Genomic_DNA"/>
</dbReference>
<evidence type="ECO:0000256" key="1">
    <source>
        <dbReference type="SAM" id="Phobius"/>
    </source>
</evidence>
<dbReference type="HOGENOM" id="CLU_154418_0_0_2"/>
<dbReference type="RefSeq" id="WP_013826429.1">
    <property type="nucleotide sequence ID" value="NC_015574.1"/>
</dbReference>
<reference evidence="2 3" key="1">
    <citation type="journal article" date="2014" name="Int. J. Syst. Evol. Microbiol.">
        <title>Methanobacterium paludis sp. nov. and a novel strain of Methanobacterium lacus isolated from northern peatlands.</title>
        <authorList>
            <person name="Cadillo-Quiroz H."/>
            <person name="Brauer S.L."/>
            <person name="Goodson N."/>
            <person name="Yavitt J.B."/>
            <person name="Zinder S.H."/>
        </authorList>
    </citation>
    <scope>NUCLEOTIDE SEQUENCE [LARGE SCALE GENOMIC DNA]</scope>
    <source>
        <strain evidence="3">DSM 25820 / JCM 18151 / SWAN1</strain>
    </source>
</reference>
<protein>
    <recommendedName>
        <fullName evidence="4">DUF2085 domain-containing protein</fullName>
    </recommendedName>
</protein>
<evidence type="ECO:0000313" key="2">
    <source>
        <dbReference type="EMBL" id="AEG18930.1"/>
    </source>
</evidence>
<dbReference type="KEGG" id="mew:MSWAN_1921"/>
<evidence type="ECO:0008006" key="4">
    <source>
        <dbReference type="Google" id="ProtNLM"/>
    </source>
</evidence>
<dbReference type="AlphaFoldDB" id="F6D6A9"/>
<feature type="transmembrane region" description="Helical" evidence="1">
    <location>
        <begin position="101"/>
        <end position="121"/>
    </location>
</feature>
<evidence type="ECO:0000313" key="3">
    <source>
        <dbReference type="Proteomes" id="UP000009231"/>
    </source>
</evidence>
<dbReference type="Proteomes" id="UP000009231">
    <property type="component" value="Chromosome"/>
</dbReference>
<keyword evidence="1" id="KW-0812">Transmembrane</keyword>
<name>F6D6A9_METPW</name>
<dbReference type="eggNOG" id="arCOG03949">
    <property type="taxonomic scope" value="Archaea"/>
</dbReference>
<dbReference type="Pfam" id="PF09858">
    <property type="entry name" value="DUF2085"/>
    <property type="match status" value="1"/>
</dbReference>
<keyword evidence="3" id="KW-1185">Reference proteome</keyword>
<sequence>MAAKIKNNWKKDSTEQSELKLKKVYICHRIPERTFKIGNHYFPVCSRCTGLYIGAFSYFLFVYFFYVQYSIALILSAAAMVTPTFLDGLTQFLGFRESNNTLRFATGLIGGLGLGILVKAFKWFLIS</sequence>
<organism evidence="2 3">
    <name type="scientific">Methanobacterium paludis (strain DSM 25820 / JCM 18151 / SWAN1)</name>
    <dbReference type="NCBI Taxonomy" id="868131"/>
    <lineage>
        <taxon>Archaea</taxon>
        <taxon>Methanobacteriati</taxon>
        <taxon>Methanobacteriota</taxon>
        <taxon>Methanomada group</taxon>
        <taxon>Methanobacteria</taxon>
        <taxon>Methanobacteriales</taxon>
        <taxon>Methanobacteriaceae</taxon>
        <taxon>Methanobacterium</taxon>
    </lineage>
</organism>
<dbReference type="OrthoDB" id="65798at2157"/>
<feature type="transmembrane region" description="Helical" evidence="1">
    <location>
        <begin position="56"/>
        <end position="81"/>
    </location>
</feature>
<dbReference type="STRING" id="868131.MSWAN_1921"/>
<dbReference type="GeneID" id="10669435"/>
<gene>
    <name evidence="2" type="ordered locus">MSWAN_1921</name>
</gene>
<keyword evidence="1" id="KW-1133">Transmembrane helix</keyword>